<dbReference type="GO" id="GO:0016787">
    <property type="term" value="F:hydrolase activity"/>
    <property type="evidence" value="ECO:0007669"/>
    <property type="project" value="UniProtKB-KW"/>
</dbReference>
<sequence length="207" mass="22138">MRRIDVTGAGGVQLAAWDYTDQHKPRDEHAERTDADACAVDGIMALFGDDEFSEYGETRTAVLLLHGLMGRASHWAATARALAARYRPVALDQRGHGRSDHPDGPYSREAYIADAAAAIEQLGLAPAVVIGHSMGALTAWQLAARRPDLVRALVICDMRASALGEARSGSHPGRCRSRPSPTSASGSGPTIRRWSARVPPVAHSSPR</sequence>
<dbReference type="PRINTS" id="PR00412">
    <property type="entry name" value="EPOXHYDRLASE"/>
</dbReference>
<evidence type="ECO:0000259" key="2">
    <source>
        <dbReference type="Pfam" id="PF00561"/>
    </source>
</evidence>
<organism evidence="3 4">
    <name type="scientific">Streptomyces humicola</name>
    <dbReference type="NCBI Taxonomy" id="2953240"/>
    <lineage>
        <taxon>Bacteria</taxon>
        <taxon>Bacillati</taxon>
        <taxon>Actinomycetota</taxon>
        <taxon>Actinomycetes</taxon>
        <taxon>Kitasatosporales</taxon>
        <taxon>Streptomycetaceae</taxon>
        <taxon>Streptomyces</taxon>
    </lineage>
</organism>
<dbReference type="InterPro" id="IPR050228">
    <property type="entry name" value="Carboxylesterase_BioH"/>
</dbReference>
<dbReference type="PANTHER" id="PTHR43194:SF2">
    <property type="entry name" value="PEROXISOMAL MEMBRANE PROTEIN LPX1"/>
    <property type="match status" value="1"/>
</dbReference>
<dbReference type="PRINTS" id="PR00111">
    <property type="entry name" value="ABHYDROLASE"/>
</dbReference>
<feature type="region of interest" description="Disordered" evidence="1">
    <location>
        <begin position="165"/>
        <end position="207"/>
    </location>
</feature>
<reference evidence="3" key="1">
    <citation type="submission" date="2022-06" db="EMBL/GenBank/DDBJ databases">
        <title>Draft genome sequence of Streptomyces sp. RB6PN25 isolated from peat swamp forest in Thailand.</title>
        <authorList>
            <person name="Duangmal K."/>
            <person name="Klaysubun C."/>
        </authorList>
    </citation>
    <scope>NUCLEOTIDE SEQUENCE</scope>
    <source>
        <strain evidence="3">RB6PN25</strain>
    </source>
</reference>
<dbReference type="InterPro" id="IPR000639">
    <property type="entry name" value="Epox_hydrolase-like"/>
</dbReference>
<protein>
    <submittedName>
        <fullName evidence="3">Alpha/beta hydrolase</fullName>
    </submittedName>
</protein>
<dbReference type="EMBL" id="JANFNG010000004">
    <property type="protein sequence ID" value="MCQ4080736.1"/>
    <property type="molecule type" value="Genomic_DNA"/>
</dbReference>
<keyword evidence="3" id="KW-0378">Hydrolase</keyword>
<dbReference type="InterPro" id="IPR029058">
    <property type="entry name" value="AB_hydrolase_fold"/>
</dbReference>
<feature type="compositionally biased region" description="Low complexity" evidence="1">
    <location>
        <begin position="178"/>
        <end position="190"/>
    </location>
</feature>
<evidence type="ECO:0000313" key="4">
    <source>
        <dbReference type="Proteomes" id="UP001057702"/>
    </source>
</evidence>
<evidence type="ECO:0000313" key="3">
    <source>
        <dbReference type="EMBL" id="MCQ4080736.1"/>
    </source>
</evidence>
<accession>A0ABT1PST1</accession>
<dbReference type="InterPro" id="IPR000073">
    <property type="entry name" value="AB_hydrolase_1"/>
</dbReference>
<gene>
    <name evidence="3" type="ORF">NGB36_09000</name>
</gene>
<proteinExistence type="predicted"/>
<feature type="domain" description="AB hydrolase-1" evidence="2">
    <location>
        <begin position="61"/>
        <end position="159"/>
    </location>
</feature>
<evidence type="ECO:0000256" key="1">
    <source>
        <dbReference type="SAM" id="MobiDB-lite"/>
    </source>
</evidence>
<name>A0ABT1PST1_9ACTN</name>
<dbReference type="RefSeq" id="WP_255919628.1">
    <property type="nucleotide sequence ID" value="NZ_JANFNG010000004.1"/>
</dbReference>
<dbReference type="Gene3D" id="3.40.50.1820">
    <property type="entry name" value="alpha/beta hydrolase"/>
    <property type="match status" value="1"/>
</dbReference>
<dbReference type="Pfam" id="PF00561">
    <property type="entry name" value="Abhydrolase_1"/>
    <property type="match status" value="1"/>
</dbReference>
<dbReference type="SUPFAM" id="SSF53474">
    <property type="entry name" value="alpha/beta-Hydrolases"/>
    <property type="match status" value="1"/>
</dbReference>
<dbReference type="Proteomes" id="UP001057702">
    <property type="component" value="Unassembled WGS sequence"/>
</dbReference>
<comment type="caution">
    <text evidence="3">The sequence shown here is derived from an EMBL/GenBank/DDBJ whole genome shotgun (WGS) entry which is preliminary data.</text>
</comment>
<dbReference type="PANTHER" id="PTHR43194">
    <property type="entry name" value="HYDROLASE ALPHA/BETA FOLD FAMILY"/>
    <property type="match status" value="1"/>
</dbReference>
<keyword evidence="4" id="KW-1185">Reference proteome</keyword>